<dbReference type="InterPro" id="IPR029058">
    <property type="entry name" value="AB_hydrolase_fold"/>
</dbReference>
<accession>A0ABN4VVJ1</accession>
<protein>
    <recommendedName>
        <fullName evidence="3">Alpha/beta hydrolase</fullName>
    </recommendedName>
</protein>
<evidence type="ECO:0000313" key="1">
    <source>
        <dbReference type="EMBL" id="AQA09235.1"/>
    </source>
</evidence>
<evidence type="ECO:0000313" key="2">
    <source>
        <dbReference type="Proteomes" id="UP000187851"/>
    </source>
</evidence>
<dbReference type="EMBL" id="CP019458">
    <property type="protein sequence ID" value="AQA09235.1"/>
    <property type="molecule type" value="Genomic_DNA"/>
</dbReference>
<proteinExistence type="predicted"/>
<dbReference type="SUPFAM" id="SSF53474">
    <property type="entry name" value="alpha/beta-Hydrolases"/>
    <property type="match status" value="1"/>
</dbReference>
<name>A0ABN4VVJ1_9ACTN</name>
<keyword evidence="2" id="KW-1185">Reference proteome</keyword>
<reference evidence="1 2" key="1">
    <citation type="journal article" date="2017" name="J. Biotechnol.">
        <title>The complete genome sequence of Streptomyces autolyticus CGMCC 0516, the producer of geldanamycin, autolytimycin, reblastatin and elaiophylin.</title>
        <authorList>
            <person name="Yin M."/>
            <person name="Jiang M."/>
            <person name="Ren Z."/>
            <person name="Dong Y."/>
            <person name="Lu T."/>
        </authorList>
    </citation>
    <scope>NUCLEOTIDE SEQUENCE [LARGE SCALE GENOMIC DNA]</scope>
    <source>
        <strain evidence="1 2">CGMCC0516</strain>
    </source>
</reference>
<evidence type="ECO:0008006" key="3">
    <source>
        <dbReference type="Google" id="ProtNLM"/>
    </source>
</evidence>
<dbReference type="Proteomes" id="UP000187851">
    <property type="component" value="Chromosome"/>
</dbReference>
<sequence>MVIATADKNLGTTEMRHEMALLAGARAVELSDLHHWWMVEAPQRAAEILEDFWNDPALS</sequence>
<gene>
    <name evidence="1" type="ORF">BV401_00635</name>
</gene>
<organism evidence="1 2">
    <name type="scientific">Streptomyces autolyticus</name>
    <dbReference type="NCBI Taxonomy" id="75293"/>
    <lineage>
        <taxon>Bacteria</taxon>
        <taxon>Bacillati</taxon>
        <taxon>Actinomycetota</taxon>
        <taxon>Actinomycetes</taxon>
        <taxon>Kitasatosporales</taxon>
        <taxon>Streptomycetaceae</taxon>
        <taxon>Streptomyces</taxon>
    </lineage>
</organism>
<dbReference type="Gene3D" id="3.40.50.1820">
    <property type="entry name" value="alpha/beta hydrolase"/>
    <property type="match status" value="1"/>
</dbReference>